<keyword evidence="2 3" id="KW-0663">Pyridoxal phosphate</keyword>
<dbReference type="SUPFAM" id="SSF53383">
    <property type="entry name" value="PLP-dependent transferases"/>
    <property type="match status" value="1"/>
</dbReference>
<dbReference type="Pfam" id="PF01053">
    <property type="entry name" value="Cys_Met_Meta_PP"/>
    <property type="match status" value="1"/>
</dbReference>
<dbReference type="Gene3D" id="3.40.640.10">
    <property type="entry name" value="Type I PLP-dependent aspartate aminotransferase-like (Major domain)"/>
    <property type="match status" value="1"/>
</dbReference>
<evidence type="ECO:0000313" key="5">
    <source>
        <dbReference type="Proteomes" id="UP000066624"/>
    </source>
</evidence>
<dbReference type="PANTHER" id="PTHR11808">
    <property type="entry name" value="TRANS-SULFURATION ENZYME FAMILY MEMBER"/>
    <property type="match status" value="1"/>
</dbReference>
<dbReference type="InterPro" id="IPR015424">
    <property type="entry name" value="PyrdxlP-dep_Trfase"/>
</dbReference>
<dbReference type="PIRSF" id="PIRSF001434">
    <property type="entry name" value="CGS"/>
    <property type="match status" value="1"/>
</dbReference>
<dbReference type="FunFam" id="3.40.640.10:FF:000046">
    <property type="entry name" value="Cystathionine gamma-lyase"/>
    <property type="match status" value="1"/>
</dbReference>
<name>A0A0K0XS16_9GAMM</name>
<comment type="cofactor">
    <cofactor evidence="1 3">
        <name>pyridoxal 5'-phosphate</name>
        <dbReference type="ChEBI" id="CHEBI:597326"/>
    </cofactor>
</comment>
<sequence>MSSKRPSGHLDTDCIHAGAEALPAPFGVNTPIVTSSAFDYRQDHVRYPRYHNTLNHEVVARRIAALEGGEAAMVTASGMGAISAIFFSLMQPGDHAILLDGLYGGTMDLVEGLLAPLGFRFSIWNGQPEDLPVLIEERTRLIHVESPTNPLMRVVDLAATARIAREQGVVSVVDNTFATPICQRPIELGFDLVMHSATKYFGGHSDLLCGALIGSSAMIDRLRPNVIRLGSSLNGQDLYLLERSLKTLAVRVERQTANAQALATWLHSRDGIDRVHYPGLDSDPGHAVARGQMHGFGAMLAFRLDDDRDPEAFLDALRIIQPAVSLAGVESTIGQPSYTSHAKLSAEERARLGIDERVMRLSVGIEALADLKHDLDQALG</sequence>
<dbReference type="GO" id="GO:0030170">
    <property type="term" value="F:pyridoxal phosphate binding"/>
    <property type="evidence" value="ECO:0007669"/>
    <property type="project" value="InterPro"/>
</dbReference>
<reference evidence="4 5" key="1">
    <citation type="submission" date="2015-07" db="EMBL/GenBank/DDBJ databases">
        <authorList>
            <person name="Noorani M."/>
        </authorList>
    </citation>
    <scope>NUCLEOTIDE SEQUENCE [LARGE SCALE GENOMIC DNA]</scope>
    <source>
        <strain evidence="4 5">KCTC 42284</strain>
    </source>
</reference>
<gene>
    <name evidence="4" type="ORF">WM2015_25</name>
</gene>
<dbReference type="GO" id="GO:0005737">
    <property type="term" value="C:cytoplasm"/>
    <property type="evidence" value="ECO:0007669"/>
    <property type="project" value="TreeGrafter"/>
</dbReference>
<dbReference type="EMBL" id="CP012154">
    <property type="protein sequence ID" value="AKS40416.1"/>
    <property type="molecule type" value="Genomic_DNA"/>
</dbReference>
<proteinExistence type="inferred from homology"/>
<keyword evidence="4" id="KW-0456">Lyase</keyword>
<dbReference type="InterPro" id="IPR015422">
    <property type="entry name" value="PyrdxlP-dep_Trfase_small"/>
</dbReference>
<dbReference type="GO" id="GO:0019346">
    <property type="term" value="P:transsulfuration"/>
    <property type="evidence" value="ECO:0007669"/>
    <property type="project" value="InterPro"/>
</dbReference>
<keyword evidence="5" id="KW-1185">Reference proteome</keyword>
<dbReference type="OrthoDB" id="9805807at2"/>
<evidence type="ECO:0000256" key="2">
    <source>
        <dbReference type="ARBA" id="ARBA00022898"/>
    </source>
</evidence>
<protein>
    <submittedName>
        <fullName evidence="4">Cystathionine beta-lyase metC</fullName>
    </submittedName>
</protein>
<dbReference type="RefSeq" id="WP_049724136.1">
    <property type="nucleotide sequence ID" value="NZ_CP012154.1"/>
</dbReference>
<dbReference type="InterPro" id="IPR000277">
    <property type="entry name" value="Cys/Met-Metab_PyrdxlP-dep_enz"/>
</dbReference>
<dbReference type="AlphaFoldDB" id="A0A0K0XS16"/>
<dbReference type="CDD" id="cd00614">
    <property type="entry name" value="CGS_like"/>
    <property type="match status" value="1"/>
</dbReference>
<accession>A0A0K0XS16</accession>
<evidence type="ECO:0000256" key="3">
    <source>
        <dbReference type="RuleBase" id="RU362118"/>
    </source>
</evidence>
<organism evidence="4 5">
    <name type="scientific">Wenzhouxiangella marina</name>
    <dbReference type="NCBI Taxonomy" id="1579979"/>
    <lineage>
        <taxon>Bacteria</taxon>
        <taxon>Pseudomonadati</taxon>
        <taxon>Pseudomonadota</taxon>
        <taxon>Gammaproteobacteria</taxon>
        <taxon>Chromatiales</taxon>
        <taxon>Wenzhouxiangellaceae</taxon>
        <taxon>Wenzhouxiangella</taxon>
    </lineage>
</organism>
<evidence type="ECO:0000256" key="1">
    <source>
        <dbReference type="ARBA" id="ARBA00001933"/>
    </source>
</evidence>
<dbReference type="InterPro" id="IPR015421">
    <property type="entry name" value="PyrdxlP-dep_Trfase_major"/>
</dbReference>
<dbReference type="Proteomes" id="UP000066624">
    <property type="component" value="Chromosome"/>
</dbReference>
<dbReference type="PROSITE" id="PS00868">
    <property type="entry name" value="CYS_MET_METAB_PP"/>
    <property type="match status" value="1"/>
</dbReference>
<dbReference type="Gene3D" id="3.90.1150.10">
    <property type="entry name" value="Aspartate Aminotransferase, domain 1"/>
    <property type="match status" value="1"/>
</dbReference>
<dbReference type="InterPro" id="IPR054542">
    <property type="entry name" value="Cys_met_metab_PP"/>
</dbReference>
<dbReference type="STRING" id="1579979.WM2015_25"/>
<comment type="similarity">
    <text evidence="3">Belongs to the trans-sulfuration enzymes family.</text>
</comment>
<dbReference type="KEGG" id="wma:WM2015_25"/>
<dbReference type="GO" id="GO:0016846">
    <property type="term" value="F:carbon-sulfur lyase activity"/>
    <property type="evidence" value="ECO:0007669"/>
    <property type="project" value="TreeGrafter"/>
</dbReference>
<evidence type="ECO:0000313" key="4">
    <source>
        <dbReference type="EMBL" id="AKS40416.1"/>
    </source>
</evidence>